<name>B8HS26_CYAP4</name>
<reference evidence="2" key="1">
    <citation type="submission" date="2009-01" db="EMBL/GenBank/DDBJ databases">
        <title>Complete sequence of chromosome Cyanothece sp. PCC 7425.</title>
        <authorList>
            <consortium name="US DOE Joint Genome Institute"/>
            <person name="Lucas S."/>
            <person name="Copeland A."/>
            <person name="Lapidus A."/>
            <person name="Glavina del Rio T."/>
            <person name="Dalin E."/>
            <person name="Tice H."/>
            <person name="Bruce D."/>
            <person name="Goodwin L."/>
            <person name="Pitluck S."/>
            <person name="Sims D."/>
            <person name="Meineke L."/>
            <person name="Brettin T."/>
            <person name="Detter J.C."/>
            <person name="Han C."/>
            <person name="Larimer F."/>
            <person name="Land M."/>
            <person name="Hauser L."/>
            <person name="Kyrpides N."/>
            <person name="Ovchinnikova G."/>
            <person name="Liberton M."/>
            <person name="Stoeckel J."/>
            <person name="Banerjee A."/>
            <person name="Singh A."/>
            <person name="Page L."/>
            <person name="Sato H."/>
            <person name="Zhao L."/>
            <person name="Sherman L."/>
            <person name="Pakrasi H."/>
            <person name="Richardson P."/>
        </authorList>
    </citation>
    <scope>NUCLEOTIDE SEQUENCE</scope>
    <source>
        <strain evidence="2">PCC 7425</strain>
    </source>
</reference>
<evidence type="ECO:0000313" key="2">
    <source>
        <dbReference type="EMBL" id="ACL42685.1"/>
    </source>
</evidence>
<dbReference type="eggNOG" id="ENOG5034ARG">
    <property type="taxonomic scope" value="Bacteria"/>
</dbReference>
<dbReference type="OrthoDB" id="424481at2"/>
<feature type="region of interest" description="Disordered" evidence="1">
    <location>
        <begin position="96"/>
        <end position="121"/>
    </location>
</feature>
<dbReference type="AlphaFoldDB" id="B8HS26"/>
<evidence type="ECO:0000256" key="1">
    <source>
        <dbReference type="SAM" id="MobiDB-lite"/>
    </source>
</evidence>
<dbReference type="KEGG" id="cyn:Cyan7425_0291"/>
<sequence>MSLAIALSTKLLQRCLSLVLLVLLFGLVPVLNVVSPLSAQALPLIQSEAKPADRETAEAIKRIQTKAEDVGEARRDIGETGLKNIRKLGENIPETVDLNARNTAQKQERGAKNLKDLRDRA</sequence>
<accession>B8HS26</accession>
<organism evidence="2">
    <name type="scientific">Cyanothece sp. (strain PCC 7425 / ATCC 29141)</name>
    <dbReference type="NCBI Taxonomy" id="395961"/>
    <lineage>
        <taxon>Bacteria</taxon>
        <taxon>Bacillati</taxon>
        <taxon>Cyanobacteriota</taxon>
        <taxon>Cyanophyceae</taxon>
        <taxon>Gomontiellales</taxon>
        <taxon>Cyanothecaceae</taxon>
        <taxon>Cyanothece</taxon>
    </lineage>
</organism>
<feature type="compositionally biased region" description="Basic and acidic residues" evidence="1">
    <location>
        <begin position="106"/>
        <end position="121"/>
    </location>
</feature>
<proteinExistence type="predicted"/>
<dbReference type="STRING" id="395961.Cyan7425_0291"/>
<protein>
    <submittedName>
        <fullName evidence="2">Uncharacterized protein</fullName>
    </submittedName>
</protein>
<dbReference type="EMBL" id="CP001344">
    <property type="protein sequence ID" value="ACL42685.1"/>
    <property type="molecule type" value="Genomic_DNA"/>
</dbReference>
<dbReference type="HOGENOM" id="CLU_2034197_0_0_3"/>
<gene>
    <name evidence="2" type="ordered locus">Cyan7425_0291</name>
</gene>